<evidence type="ECO:0000313" key="1">
    <source>
        <dbReference type="EMBL" id="KKM63869.1"/>
    </source>
</evidence>
<gene>
    <name evidence="1" type="ORF">LCGC14_1507150</name>
</gene>
<organism evidence="1">
    <name type="scientific">marine sediment metagenome</name>
    <dbReference type="NCBI Taxonomy" id="412755"/>
    <lineage>
        <taxon>unclassified sequences</taxon>
        <taxon>metagenomes</taxon>
        <taxon>ecological metagenomes</taxon>
    </lineage>
</organism>
<sequence length="63" mass="7143">MNVTIPGMVAEHRVITPNCRKRPYNDVVREVLSGVSKEIRSLHKAWPLDSGVQIHIVVTLERP</sequence>
<name>A0A0F9J2G1_9ZZZZ</name>
<dbReference type="AlphaFoldDB" id="A0A0F9J2G1"/>
<comment type="caution">
    <text evidence="1">The sequence shown here is derived from an EMBL/GenBank/DDBJ whole genome shotgun (WGS) entry which is preliminary data.</text>
</comment>
<protein>
    <submittedName>
        <fullName evidence="1">Uncharacterized protein</fullName>
    </submittedName>
</protein>
<dbReference type="EMBL" id="LAZR01011015">
    <property type="protein sequence ID" value="KKM63869.1"/>
    <property type="molecule type" value="Genomic_DNA"/>
</dbReference>
<accession>A0A0F9J2G1</accession>
<proteinExistence type="predicted"/>
<reference evidence="1" key="1">
    <citation type="journal article" date="2015" name="Nature">
        <title>Complex archaea that bridge the gap between prokaryotes and eukaryotes.</title>
        <authorList>
            <person name="Spang A."/>
            <person name="Saw J.H."/>
            <person name="Jorgensen S.L."/>
            <person name="Zaremba-Niedzwiedzka K."/>
            <person name="Martijn J."/>
            <person name="Lind A.E."/>
            <person name="van Eijk R."/>
            <person name="Schleper C."/>
            <person name="Guy L."/>
            <person name="Ettema T.J."/>
        </authorList>
    </citation>
    <scope>NUCLEOTIDE SEQUENCE</scope>
</reference>